<evidence type="ECO:0000313" key="2">
    <source>
        <dbReference type="EMBL" id="PIO73921.1"/>
    </source>
</evidence>
<dbReference type="AlphaFoldDB" id="A0A2G9UUJ4"/>
<dbReference type="OrthoDB" id="5823246at2759"/>
<evidence type="ECO:0000313" key="3">
    <source>
        <dbReference type="Proteomes" id="UP000230423"/>
    </source>
</evidence>
<dbReference type="EMBL" id="KZ345363">
    <property type="protein sequence ID" value="PIO73921.1"/>
    <property type="molecule type" value="Genomic_DNA"/>
</dbReference>
<proteinExistence type="predicted"/>
<evidence type="ECO:0000256" key="1">
    <source>
        <dbReference type="SAM" id="SignalP"/>
    </source>
</evidence>
<gene>
    <name evidence="2" type="ORF">TELCIR_04088</name>
</gene>
<reference evidence="2 3" key="1">
    <citation type="submission" date="2015-09" db="EMBL/GenBank/DDBJ databases">
        <title>Draft genome of the parasitic nematode Teladorsagia circumcincta isolate WARC Sus (inbred).</title>
        <authorList>
            <person name="Mitreva M."/>
        </authorList>
    </citation>
    <scope>NUCLEOTIDE SEQUENCE [LARGE SCALE GENOMIC DNA]</scope>
    <source>
        <strain evidence="2 3">S</strain>
    </source>
</reference>
<feature type="signal peptide" evidence="1">
    <location>
        <begin position="1"/>
        <end position="17"/>
    </location>
</feature>
<keyword evidence="1" id="KW-0732">Signal</keyword>
<organism evidence="2 3">
    <name type="scientific">Teladorsagia circumcincta</name>
    <name type="common">Brown stomach worm</name>
    <name type="synonym">Ostertagia circumcincta</name>
    <dbReference type="NCBI Taxonomy" id="45464"/>
    <lineage>
        <taxon>Eukaryota</taxon>
        <taxon>Metazoa</taxon>
        <taxon>Ecdysozoa</taxon>
        <taxon>Nematoda</taxon>
        <taxon>Chromadorea</taxon>
        <taxon>Rhabditida</taxon>
        <taxon>Rhabditina</taxon>
        <taxon>Rhabditomorpha</taxon>
        <taxon>Strongyloidea</taxon>
        <taxon>Trichostrongylidae</taxon>
        <taxon>Teladorsagia</taxon>
    </lineage>
</organism>
<keyword evidence="3" id="KW-1185">Reference proteome</keyword>
<name>A0A2G9UUJ4_TELCI</name>
<feature type="chain" id="PRO_5013762430" evidence="1">
    <location>
        <begin position="18"/>
        <end position="103"/>
    </location>
</feature>
<dbReference type="SUPFAM" id="SSF55856">
    <property type="entry name" value="Cytochrome b5-like heme/steroid binding domain"/>
    <property type="match status" value="1"/>
</dbReference>
<sequence length="103" mass="11323">MISLFFILGTIARLVISRFAAKGLAWCSLKKIGDGARNSKSLTGIAVLIDDKWLHISEDTILNHPGGAVIRQYANADATQIFQAFHEGSNKAFKQLEVSQKYS</sequence>
<accession>A0A2G9UUJ4</accession>
<dbReference type="Proteomes" id="UP000230423">
    <property type="component" value="Unassembled WGS sequence"/>
</dbReference>
<dbReference type="InterPro" id="IPR036400">
    <property type="entry name" value="Cyt_B5-like_heme/steroid_sf"/>
</dbReference>
<dbReference type="Gene3D" id="3.10.120.10">
    <property type="entry name" value="Cytochrome b5-like heme/steroid binding domain"/>
    <property type="match status" value="1"/>
</dbReference>
<protein>
    <submittedName>
        <fullName evidence="2">Uncharacterized protein</fullName>
    </submittedName>
</protein>